<dbReference type="Gene3D" id="3.40.50.300">
    <property type="entry name" value="P-loop containing nucleotide triphosphate hydrolases"/>
    <property type="match status" value="2"/>
</dbReference>
<gene>
    <name evidence="2" type="ORF">XENOCAPTIV_028273</name>
</gene>
<name>A0ABV0R581_9TELE</name>
<evidence type="ECO:0000313" key="3">
    <source>
        <dbReference type="Proteomes" id="UP001434883"/>
    </source>
</evidence>
<reference evidence="2 3" key="1">
    <citation type="submission" date="2021-06" db="EMBL/GenBank/DDBJ databases">
        <authorList>
            <person name="Palmer J.M."/>
        </authorList>
    </citation>
    <scope>NUCLEOTIDE SEQUENCE [LARGE SCALE GENOMIC DNA]</scope>
    <source>
        <strain evidence="2 3">XC_2019</strain>
        <tissue evidence="2">Muscle</tissue>
    </source>
</reference>
<comment type="caution">
    <text evidence="2">The sequence shown here is derived from an EMBL/GenBank/DDBJ whole genome shotgun (WGS) entry which is preliminary data.</text>
</comment>
<evidence type="ECO:0000313" key="2">
    <source>
        <dbReference type="EMBL" id="MEQ2203299.1"/>
    </source>
</evidence>
<accession>A0ABV0R581</accession>
<organism evidence="2 3">
    <name type="scientific">Xenoophorus captivus</name>
    <dbReference type="NCBI Taxonomy" id="1517983"/>
    <lineage>
        <taxon>Eukaryota</taxon>
        <taxon>Metazoa</taxon>
        <taxon>Chordata</taxon>
        <taxon>Craniata</taxon>
        <taxon>Vertebrata</taxon>
        <taxon>Euteleostomi</taxon>
        <taxon>Actinopterygii</taxon>
        <taxon>Neopterygii</taxon>
        <taxon>Teleostei</taxon>
        <taxon>Neoteleostei</taxon>
        <taxon>Acanthomorphata</taxon>
        <taxon>Ovalentaria</taxon>
        <taxon>Atherinomorphae</taxon>
        <taxon>Cyprinodontiformes</taxon>
        <taxon>Goodeidae</taxon>
        <taxon>Xenoophorus</taxon>
    </lineage>
</organism>
<feature type="domain" description="Dynein heavy chain AAA 5 extension" evidence="1">
    <location>
        <begin position="158"/>
        <end position="203"/>
    </location>
</feature>
<sequence>MELRRSCLQVTPFTVTKVIQLYETKNSLHSSMLVGKTGSAKSVTWRTLQQALTALNQKGEPGFNQVQDISLVFYLSKVSLLFEVENLAMASPATVSRCGMVYNDYVDLGWKPFVQSWLEKRHKVLIKTLRTCVIIKDFSVLIICLCWIISSQAEVEHLKNAFDKFLEPTLNFKKTHCKELICITELNGVASLCRLYDSLATPINGVLLSYSRVANYILPFVKQEVLQVFFYFSGECLRYRELG</sequence>
<dbReference type="Pfam" id="PF17852">
    <property type="entry name" value="Dynein_AAA_lid"/>
    <property type="match status" value="1"/>
</dbReference>
<dbReference type="EMBL" id="JAHRIN010034375">
    <property type="protein sequence ID" value="MEQ2203299.1"/>
    <property type="molecule type" value="Genomic_DNA"/>
</dbReference>
<dbReference type="InterPro" id="IPR027417">
    <property type="entry name" value="P-loop_NTPase"/>
</dbReference>
<dbReference type="InterPro" id="IPR026983">
    <property type="entry name" value="DHC"/>
</dbReference>
<dbReference type="PANTHER" id="PTHR46961:SF8">
    <property type="entry name" value="DYNEIN AXONEMAL HEAVY CHAIN 7"/>
    <property type="match status" value="1"/>
</dbReference>
<protein>
    <recommendedName>
        <fullName evidence="1">Dynein heavy chain AAA 5 extension domain-containing protein</fullName>
    </recommendedName>
</protein>
<proteinExistence type="predicted"/>
<evidence type="ECO:0000259" key="1">
    <source>
        <dbReference type="Pfam" id="PF17852"/>
    </source>
</evidence>
<keyword evidence="3" id="KW-1185">Reference proteome</keyword>
<dbReference type="Proteomes" id="UP001434883">
    <property type="component" value="Unassembled WGS sequence"/>
</dbReference>
<dbReference type="InterPro" id="IPR041466">
    <property type="entry name" value="Dynein_AAA5_ext"/>
</dbReference>
<dbReference type="PANTHER" id="PTHR46961">
    <property type="entry name" value="DYNEIN HEAVY CHAIN 1, AXONEMAL-LIKE PROTEIN"/>
    <property type="match status" value="1"/>
</dbReference>